<organism evidence="2 3">
    <name type="scientific">Nocardioides baekrokdamisoli</name>
    <dbReference type="NCBI Taxonomy" id="1804624"/>
    <lineage>
        <taxon>Bacteria</taxon>
        <taxon>Bacillati</taxon>
        <taxon>Actinomycetota</taxon>
        <taxon>Actinomycetes</taxon>
        <taxon>Propionibacteriales</taxon>
        <taxon>Nocardioidaceae</taxon>
        <taxon>Nocardioides</taxon>
    </lineage>
</organism>
<dbReference type="EMBL" id="AP019307">
    <property type="protein sequence ID" value="BBH18541.1"/>
    <property type="molecule type" value="Genomic_DNA"/>
</dbReference>
<feature type="transmembrane region" description="Helical" evidence="1">
    <location>
        <begin position="94"/>
        <end position="113"/>
    </location>
</feature>
<feature type="transmembrane region" description="Helical" evidence="1">
    <location>
        <begin position="35"/>
        <end position="61"/>
    </location>
</feature>
<keyword evidence="1" id="KW-0472">Membrane</keyword>
<name>A0A3G9IXX8_9ACTN</name>
<dbReference type="KEGG" id="nbe:Back2_28280"/>
<dbReference type="AlphaFoldDB" id="A0A3G9IXX8"/>
<feature type="transmembrane region" description="Helical" evidence="1">
    <location>
        <begin position="68"/>
        <end position="88"/>
    </location>
</feature>
<evidence type="ECO:0000256" key="1">
    <source>
        <dbReference type="SAM" id="Phobius"/>
    </source>
</evidence>
<evidence type="ECO:0000313" key="2">
    <source>
        <dbReference type="EMBL" id="BBH18541.1"/>
    </source>
</evidence>
<evidence type="ECO:0000313" key="3">
    <source>
        <dbReference type="Proteomes" id="UP000271573"/>
    </source>
</evidence>
<gene>
    <name evidence="2" type="ORF">Back2_28280</name>
</gene>
<keyword evidence="1" id="KW-0812">Transmembrane</keyword>
<dbReference type="Proteomes" id="UP000271573">
    <property type="component" value="Chromosome"/>
</dbReference>
<proteinExistence type="predicted"/>
<accession>A0A3G9IXX8</accession>
<sequence length="114" mass="12357">MVMSETPVRRPRHLMDPNNPVRPVNNKALTHVQRWVVSVLAVFTIAHLSIGLVIASLIVVGQSNTPRIGLNVIAGMFGLVAVAVGFVIHKKSPLTPWLLLGLIPMIVGLWITLG</sequence>
<reference evidence="2 3" key="1">
    <citation type="submission" date="2018-11" db="EMBL/GenBank/DDBJ databases">
        <title>Complete genome sequence of Nocardioides baekrokdamisoli strain KCTC 39748.</title>
        <authorList>
            <person name="Kang S.W."/>
            <person name="Lee K.C."/>
            <person name="Kim K.K."/>
            <person name="Kim J.S."/>
            <person name="Kim D.S."/>
            <person name="Ko S.H."/>
            <person name="Yang S.H."/>
            <person name="Shin Y.K."/>
            <person name="Lee J.S."/>
        </authorList>
    </citation>
    <scope>NUCLEOTIDE SEQUENCE [LARGE SCALE GENOMIC DNA]</scope>
    <source>
        <strain evidence="2 3">KCTC 39748</strain>
    </source>
</reference>
<protein>
    <submittedName>
        <fullName evidence="2">Uncharacterized protein</fullName>
    </submittedName>
</protein>
<keyword evidence="3" id="KW-1185">Reference proteome</keyword>
<keyword evidence="1" id="KW-1133">Transmembrane helix</keyword>